<keyword evidence="3" id="KW-1185">Reference proteome</keyword>
<gene>
    <name evidence="2" type="ORF">ACFOKA_00115</name>
</gene>
<protein>
    <recommendedName>
        <fullName evidence="4">Cobalamin biosynthesis protein CobD</fullName>
    </recommendedName>
</protein>
<feature type="transmembrane region" description="Helical" evidence="1">
    <location>
        <begin position="74"/>
        <end position="93"/>
    </location>
</feature>
<reference evidence="3" key="1">
    <citation type="journal article" date="2019" name="Int. J. Syst. Evol. Microbiol.">
        <title>The Global Catalogue of Microorganisms (GCM) 10K type strain sequencing project: providing services to taxonomists for standard genome sequencing and annotation.</title>
        <authorList>
            <consortium name="The Broad Institute Genomics Platform"/>
            <consortium name="The Broad Institute Genome Sequencing Center for Infectious Disease"/>
            <person name="Wu L."/>
            <person name="Ma J."/>
        </authorList>
    </citation>
    <scope>NUCLEOTIDE SEQUENCE [LARGE SCALE GENOMIC DNA]</scope>
    <source>
        <strain evidence="3">KCTC 62164</strain>
    </source>
</reference>
<dbReference type="EMBL" id="JBHRSL010000001">
    <property type="protein sequence ID" value="MFC3050298.1"/>
    <property type="molecule type" value="Genomic_DNA"/>
</dbReference>
<evidence type="ECO:0000313" key="3">
    <source>
        <dbReference type="Proteomes" id="UP001595444"/>
    </source>
</evidence>
<organism evidence="2 3">
    <name type="scientific">Kordiimonas pumila</name>
    <dbReference type="NCBI Taxonomy" id="2161677"/>
    <lineage>
        <taxon>Bacteria</taxon>
        <taxon>Pseudomonadati</taxon>
        <taxon>Pseudomonadota</taxon>
        <taxon>Alphaproteobacteria</taxon>
        <taxon>Kordiimonadales</taxon>
        <taxon>Kordiimonadaceae</taxon>
        <taxon>Kordiimonas</taxon>
    </lineage>
</organism>
<keyword evidence="1" id="KW-0472">Membrane</keyword>
<feature type="transmembrane region" description="Helical" evidence="1">
    <location>
        <begin position="23"/>
        <end position="45"/>
    </location>
</feature>
<evidence type="ECO:0008006" key="4">
    <source>
        <dbReference type="Google" id="ProtNLM"/>
    </source>
</evidence>
<proteinExistence type="predicted"/>
<keyword evidence="1" id="KW-1133">Transmembrane helix</keyword>
<keyword evidence="1" id="KW-0812">Transmembrane</keyword>
<feature type="transmembrane region" description="Helical" evidence="1">
    <location>
        <begin position="207"/>
        <end position="227"/>
    </location>
</feature>
<feature type="transmembrane region" description="Helical" evidence="1">
    <location>
        <begin position="105"/>
        <end position="121"/>
    </location>
</feature>
<evidence type="ECO:0000256" key="1">
    <source>
        <dbReference type="SAM" id="Phobius"/>
    </source>
</evidence>
<feature type="transmembrane region" description="Helical" evidence="1">
    <location>
        <begin position="299"/>
        <end position="321"/>
    </location>
</feature>
<comment type="caution">
    <text evidence="2">The sequence shown here is derived from an EMBL/GenBank/DDBJ whole genome shotgun (WGS) entry which is preliminary data.</text>
</comment>
<dbReference type="Proteomes" id="UP001595444">
    <property type="component" value="Unassembled WGS sequence"/>
</dbReference>
<sequence length="324" mass="36057">MRGQHINILSDIFYLFINSGPALIHWLGLIGAALVTDLVIGGWIARIIPSIDRPFQTITDFLTQRLNRSGRSYAALRMRGAILVLAFTPLLWIAGKALNFLSETYPVAAVLCFIILLPLVGQKPIWLLISSPTEQAATQIKTDAHTVPQRRAQKVTFHFAGTYLANITLVLLGGFAFLLPFRFLASWLSPKDALVHEKTGAFYKPPLFLHSIMAFPGVFIACALLFLSRFFYPGTKLYPIISTAPKPKQIPGSTYWPLALMASGLGLNFKQTLLHPQKTIWIGPPNGTAKLTVTHLKKVWYLIVIATGFSYILFLMLYVYLING</sequence>
<evidence type="ECO:0000313" key="2">
    <source>
        <dbReference type="EMBL" id="MFC3050298.1"/>
    </source>
</evidence>
<name>A0ABV7CZH3_9PROT</name>
<feature type="transmembrane region" description="Helical" evidence="1">
    <location>
        <begin position="163"/>
        <end position="187"/>
    </location>
</feature>
<dbReference type="RefSeq" id="WP_194214698.1">
    <property type="nucleotide sequence ID" value="NZ_CP061205.1"/>
</dbReference>
<accession>A0ABV7CZH3</accession>